<dbReference type="InterPro" id="IPR029150">
    <property type="entry name" value="dCache_3"/>
</dbReference>
<dbReference type="InterPro" id="IPR029787">
    <property type="entry name" value="Nucleotide_cyclase"/>
</dbReference>
<feature type="domain" description="EAL" evidence="2">
    <location>
        <begin position="517"/>
        <end position="770"/>
    </location>
</feature>
<dbReference type="EMBL" id="FOYW01000001">
    <property type="protein sequence ID" value="SFR65793.1"/>
    <property type="molecule type" value="Genomic_DNA"/>
</dbReference>
<keyword evidence="1" id="KW-0472">Membrane</keyword>
<dbReference type="InterPro" id="IPR000160">
    <property type="entry name" value="GGDEF_dom"/>
</dbReference>
<dbReference type="SUPFAM" id="SSF55073">
    <property type="entry name" value="Nucleotide cyclase"/>
    <property type="match status" value="1"/>
</dbReference>
<dbReference type="InterPro" id="IPR003660">
    <property type="entry name" value="HAMP_dom"/>
</dbReference>
<dbReference type="AlphaFoldDB" id="A0A1I6IGH7"/>
<dbReference type="Gene3D" id="3.20.20.450">
    <property type="entry name" value="EAL domain"/>
    <property type="match status" value="1"/>
</dbReference>
<evidence type="ECO:0000259" key="3">
    <source>
        <dbReference type="PROSITE" id="PS50885"/>
    </source>
</evidence>
<dbReference type="Pfam" id="PF14827">
    <property type="entry name" value="dCache_3"/>
    <property type="match status" value="1"/>
</dbReference>
<feature type="transmembrane region" description="Helical" evidence="1">
    <location>
        <begin position="12"/>
        <end position="36"/>
    </location>
</feature>
<organism evidence="5 6">
    <name type="scientific">Marinobacter daqiaonensis</name>
    <dbReference type="NCBI Taxonomy" id="650891"/>
    <lineage>
        <taxon>Bacteria</taxon>
        <taxon>Pseudomonadati</taxon>
        <taxon>Pseudomonadota</taxon>
        <taxon>Gammaproteobacteria</taxon>
        <taxon>Pseudomonadales</taxon>
        <taxon>Marinobacteraceae</taxon>
        <taxon>Marinobacter</taxon>
    </lineage>
</organism>
<evidence type="ECO:0000313" key="5">
    <source>
        <dbReference type="EMBL" id="SFR65793.1"/>
    </source>
</evidence>
<dbReference type="InterPro" id="IPR001633">
    <property type="entry name" value="EAL_dom"/>
</dbReference>
<dbReference type="GO" id="GO:0007165">
    <property type="term" value="P:signal transduction"/>
    <property type="evidence" value="ECO:0007669"/>
    <property type="project" value="InterPro"/>
</dbReference>
<dbReference type="PANTHER" id="PTHR33121">
    <property type="entry name" value="CYCLIC DI-GMP PHOSPHODIESTERASE PDEF"/>
    <property type="match status" value="1"/>
</dbReference>
<dbReference type="SMART" id="SM00267">
    <property type="entry name" value="GGDEF"/>
    <property type="match status" value="1"/>
</dbReference>
<dbReference type="PANTHER" id="PTHR33121:SF71">
    <property type="entry name" value="OXYGEN SENSOR PROTEIN DOSP"/>
    <property type="match status" value="1"/>
</dbReference>
<dbReference type="PROSITE" id="PS50885">
    <property type="entry name" value="HAMP"/>
    <property type="match status" value="1"/>
</dbReference>
<evidence type="ECO:0000256" key="1">
    <source>
        <dbReference type="SAM" id="Phobius"/>
    </source>
</evidence>
<gene>
    <name evidence="5" type="ORF">SAMN05216203_2266</name>
</gene>
<dbReference type="OrthoDB" id="9804951at2"/>
<dbReference type="PROSITE" id="PS50887">
    <property type="entry name" value="GGDEF"/>
    <property type="match status" value="1"/>
</dbReference>
<proteinExistence type="predicted"/>
<sequence>MVPAGLGFRGRLLAAMLSLVAATAVVLGVVFLVYLLEDEKQRASDSLDVAARVTSEIMARRSELLTGNLQVLVDDFGFRSAIASNDQATMESALVNHAGRAGADIAVVLDNQGAQLIALGISGETLRQAVPGLLQSARNRGGADQIISAGGRALQMFAVPIRGAGLRAWLVAGFVLDDAFARQLADLTGTDVLFRIRQSQGQGLLAASRRPDRFHQLLDDLPETTTGERPVENERFFIRTMELGGEQASAVQAVLLIDREEALANYYNRATDLALILMLSIVLSGLVVLVTARALGQPVLQLARFATAIGEGKDAAEPSPPRTRELRTLQSALTTMQQRVRDREDRIRFNAFHDELTGLANRKALNEKLSPALEEAHPLLLVGVTLNRFRALNDTLGFQFGDQVLSMAADRLQRIVGHRALVLARTGGNEFMVLVEPMQGPLKELLLDIRDGLQATATIGETPISLHVAVAGLKLPEDAATLDQVRRRLSLTLKRAEHDPRSLAVYEPGGDETHLRELTLTQDLRRAIADNGLNVVYQPKILMASAEMIQVEALARWQHPEMGFISPEEFILLAEQTGQIGDLTRFILSQISQDLADLHRQGLEIGAAINLSALDLSNPTLTEEIREAFSRHSIPFSWLTFEITESAFMSDATSARATLDQLGTLGASLSVDDFGTGYSSLSQLRQLPVQELKIDKSFVLRLEQEPQDQLIVRSTIDMAHGLGLSVVAEGIENLDSWRLLQQWGCDKGQGFFMARPMPQQALAAWARDFRAGARELRPLMTGDMR</sequence>
<dbReference type="GO" id="GO:0016020">
    <property type="term" value="C:membrane"/>
    <property type="evidence" value="ECO:0007669"/>
    <property type="project" value="InterPro"/>
</dbReference>
<evidence type="ECO:0000259" key="4">
    <source>
        <dbReference type="PROSITE" id="PS50887"/>
    </source>
</evidence>
<dbReference type="InterPro" id="IPR043128">
    <property type="entry name" value="Rev_trsase/Diguanyl_cyclase"/>
</dbReference>
<dbReference type="PROSITE" id="PS50883">
    <property type="entry name" value="EAL"/>
    <property type="match status" value="1"/>
</dbReference>
<dbReference type="NCBIfam" id="TIGR00254">
    <property type="entry name" value="GGDEF"/>
    <property type="match status" value="1"/>
</dbReference>
<dbReference type="Gene3D" id="6.10.340.10">
    <property type="match status" value="1"/>
</dbReference>
<dbReference type="CDD" id="cd01948">
    <property type="entry name" value="EAL"/>
    <property type="match status" value="1"/>
</dbReference>
<name>A0A1I6IGH7_9GAMM</name>
<dbReference type="SUPFAM" id="SSF141868">
    <property type="entry name" value="EAL domain-like"/>
    <property type="match status" value="1"/>
</dbReference>
<dbReference type="CDD" id="cd01949">
    <property type="entry name" value="GGDEF"/>
    <property type="match status" value="1"/>
</dbReference>
<dbReference type="GO" id="GO:0071111">
    <property type="term" value="F:cyclic-guanylate-specific phosphodiesterase activity"/>
    <property type="evidence" value="ECO:0007669"/>
    <property type="project" value="InterPro"/>
</dbReference>
<evidence type="ECO:0000313" key="6">
    <source>
        <dbReference type="Proteomes" id="UP000198644"/>
    </source>
</evidence>
<keyword evidence="1" id="KW-1133">Transmembrane helix</keyword>
<protein>
    <submittedName>
        <fullName evidence="5">Diguanylate cyclase/phosphodiesterase</fullName>
    </submittedName>
</protein>
<dbReference type="InterPro" id="IPR050706">
    <property type="entry name" value="Cyclic-di-GMP_PDE-like"/>
</dbReference>
<dbReference type="SMART" id="SM00304">
    <property type="entry name" value="HAMP"/>
    <property type="match status" value="1"/>
</dbReference>
<dbReference type="RefSeq" id="WP_092012306.1">
    <property type="nucleotide sequence ID" value="NZ_FOYW01000001.1"/>
</dbReference>
<evidence type="ECO:0000259" key="2">
    <source>
        <dbReference type="PROSITE" id="PS50883"/>
    </source>
</evidence>
<dbReference type="Pfam" id="PF00990">
    <property type="entry name" value="GGDEF"/>
    <property type="match status" value="1"/>
</dbReference>
<feature type="transmembrane region" description="Helical" evidence="1">
    <location>
        <begin position="273"/>
        <end position="295"/>
    </location>
</feature>
<keyword evidence="6" id="KW-1185">Reference proteome</keyword>
<dbReference type="Proteomes" id="UP000198644">
    <property type="component" value="Unassembled WGS sequence"/>
</dbReference>
<dbReference type="SMART" id="SM00052">
    <property type="entry name" value="EAL"/>
    <property type="match status" value="1"/>
</dbReference>
<dbReference type="STRING" id="650891.SAMN05216203_2266"/>
<keyword evidence="1" id="KW-0812">Transmembrane</keyword>
<feature type="domain" description="GGDEF" evidence="4">
    <location>
        <begin position="377"/>
        <end position="508"/>
    </location>
</feature>
<dbReference type="Gene3D" id="3.30.70.270">
    <property type="match status" value="1"/>
</dbReference>
<dbReference type="InterPro" id="IPR035919">
    <property type="entry name" value="EAL_sf"/>
</dbReference>
<reference evidence="5 6" key="1">
    <citation type="submission" date="2016-10" db="EMBL/GenBank/DDBJ databases">
        <authorList>
            <person name="de Groot N.N."/>
        </authorList>
    </citation>
    <scope>NUCLEOTIDE SEQUENCE [LARGE SCALE GENOMIC DNA]</scope>
    <source>
        <strain evidence="5 6">CGMCC 1.9167</strain>
    </source>
</reference>
<feature type="domain" description="HAMP" evidence="3">
    <location>
        <begin position="293"/>
        <end position="345"/>
    </location>
</feature>
<dbReference type="Pfam" id="PF00563">
    <property type="entry name" value="EAL"/>
    <property type="match status" value="1"/>
</dbReference>
<accession>A0A1I6IGH7</accession>